<reference evidence="1 2" key="1">
    <citation type="journal article" date="2019" name="Int. J. Syst. Evol. Microbiol.">
        <title>Capsulimonas corticalis gen. nov., sp. nov., an aerobic capsulated bacterium, of a novel bacterial order, Capsulimonadales ord. nov., of the class Armatimonadia of the phylum Armatimonadetes.</title>
        <authorList>
            <person name="Li J."/>
            <person name="Kudo C."/>
            <person name="Tonouchi A."/>
        </authorList>
    </citation>
    <scope>NUCLEOTIDE SEQUENCE [LARGE SCALE GENOMIC DNA]</scope>
    <source>
        <strain evidence="1 2">AX-7</strain>
    </source>
</reference>
<sequence>MKDTFLETNAVVESVRQAFDGESSRPQSEWVRGKCPKCGDDLVSNCYYVGGRGYLICWECWSSLGGEPQCNYRKIL</sequence>
<protein>
    <submittedName>
        <fullName evidence="1">Uncharacterized protein</fullName>
    </submittedName>
</protein>
<dbReference type="Proteomes" id="UP000287394">
    <property type="component" value="Chromosome"/>
</dbReference>
<keyword evidence="2" id="KW-1185">Reference proteome</keyword>
<proteinExistence type="predicted"/>
<name>A0A402CYG3_9BACT</name>
<dbReference type="AlphaFoldDB" id="A0A402CYG3"/>
<dbReference type="KEGG" id="ccot:CCAX7_33970"/>
<evidence type="ECO:0000313" key="2">
    <source>
        <dbReference type="Proteomes" id="UP000287394"/>
    </source>
</evidence>
<evidence type="ECO:0000313" key="1">
    <source>
        <dbReference type="EMBL" id="BDI31346.1"/>
    </source>
</evidence>
<accession>A0A402CYG3</accession>
<gene>
    <name evidence="1" type="ORF">CCAX7_33970</name>
</gene>
<organism evidence="1 2">
    <name type="scientific">Capsulimonas corticalis</name>
    <dbReference type="NCBI Taxonomy" id="2219043"/>
    <lineage>
        <taxon>Bacteria</taxon>
        <taxon>Bacillati</taxon>
        <taxon>Armatimonadota</taxon>
        <taxon>Armatimonadia</taxon>
        <taxon>Capsulimonadales</taxon>
        <taxon>Capsulimonadaceae</taxon>
        <taxon>Capsulimonas</taxon>
    </lineage>
</organism>
<dbReference type="EMBL" id="AP025739">
    <property type="protein sequence ID" value="BDI31346.1"/>
    <property type="molecule type" value="Genomic_DNA"/>
</dbReference>